<protein>
    <submittedName>
        <fullName evidence="2">Uncharacterized protein</fullName>
    </submittedName>
</protein>
<proteinExistence type="predicted"/>
<dbReference type="Proteomes" id="UP001499987">
    <property type="component" value="Unassembled WGS sequence"/>
</dbReference>
<organism evidence="2 3">
    <name type="scientific">Kitasatospora arboriphila</name>
    <dbReference type="NCBI Taxonomy" id="258052"/>
    <lineage>
        <taxon>Bacteria</taxon>
        <taxon>Bacillati</taxon>
        <taxon>Actinomycetota</taxon>
        <taxon>Actinomycetes</taxon>
        <taxon>Kitasatosporales</taxon>
        <taxon>Streptomycetaceae</taxon>
        <taxon>Kitasatospora</taxon>
    </lineage>
</organism>
<keyword evidence="3" id="KW-1185">Reference proteome</keyword>
<evidence type="ECO:0000256" key="1">
    <source>
        <dbReference type="SAM" id="MobiDB-lite"/>
    </source>
</evidence>
<gene>
    <name evidence="2" type="ORF">GCM10009663_16950</name>
</gene>
<evidence type="ECO:0000313" key="2">
    <source>
        <dbReference type="EMBL" id="GAA1076145.1"/>
    </source>
</evidence>
<accession>A0ABN1TD99</accession>
<name>A0ABN1TD99_9ACTN</name>
<comment type="caution">
    <text evidence="2">The sequence shown here is derived from an EMBL/GenBank/DDBJ whole genome shotgun (WGS) entry which is preliminary data.</text>
</comment>
<sequence length="70" mass="7350">MSWSTLAPVASAAAAEPIRLAADRRTGSDTAGTASITFDTPVGHSIPRHGCPDGLPFFRTDRSPLQRDNG</sequence>
<evidence type="ECO:0000313" key="3">
    <source>
        <dbReference type="Proteomes" id="UP001499987"/>
    </source>
</evidence>
<feature type="compositionally biased region" description="Basic and acidic residues" evidence="1">
    <location>
        <begin position="59"/>
        <end position="70"/>
    </location>
</feature>
<dbReference type="EMBL" id="BAAALD010000010">
    <property type="protein sequence ID" value="GAA1076145.1"/>
    <property type="molecule type" value="Genomic_DNA"/>
</dbReference>
<feature type="compositionally biased region" description="Polar residues" evidence="1">
    <location>
        <begin position="28"/>
        <end position="38"/>
    </location>
</feature>
<reference evidence="2 3" key="1">
    <citation type="journal article" date="2019" name="Int. J. Syst. Evol. Microbiol.">
        <title>The Global Catalogue of Microorganisms (GCM) 10K type strain sequencing project: providing services to taxonomists for standard genome sequencing and annotation.</title>
        <authorList>
            <consortium name="The Broad Institute Genomics Platform"/>
            <consortium name="The Broad Institute Genome Sequencing Center for Infectious Disease"/>
            <person name="Wu L."/>
            <person name="Ma J."/>
        </authorList>
    </citation>
    <scope>NUCLEOTIDE SEQUENCE [LARGE SCALE GENOMIC DNA]</scope>
    <source>
        <strain evidence="2 3">JCM 13002</strain>
    </source>
</reference>
<feature type="region of interest" description="Disordered" evidence="1">
    <location>
        <begin position="1"/>
        <end position="70"/>
    </location>
</feature>